<reference evidence="1" key="2">
    <citation type="journal article" date="2016" name="Fungal Biol.">
        <title>Ochratoxin A production by Penicillium thymicola.</title>
        <authorList>
            <person name="Nguyen H.D.T."/>
            <person name="McMullin D.R."/>
            <person name="Ponomareva E."/>
            <person name="Riley R."/>
            <person name="Pomraning K.R."/>
            <person name="Baker S.E."/>
            <person name="Seifert K.A."/>
        </authorList>
    </citation>
    <scope>NUCLEOTIDE SEQUENCE</scope>
    <source>
        <strain evidence="1">DAOM 180753</strain>
    </source>
</reference>
<protein>
    <submittedName>
        <fullName evidence="1">Uncharacterized protein</fullName>
    </submittedName>
</protein>
<evidence type="ECO:0000313" key="2">
    <source>
        <dbReference type="Proteomes" id="UP001227192"/>
    </source>
</evidence>
<proteinExistence type="predicted"/>
<comment type="caution">
    <text evidence="1">The sequence shown here is derived from an EMBL/GenBank/DDBJ whole genome shotgun (WGS) entry which is preliminary data.</text>
</comment>
<name>A0AAI9XC27_PENTH</name>
<reference evidence="1" key="1">
    <citation type="submission" date="2015-06" db="EMBL/GenBank/DDBJ databases">
        <authorList>
            <person name="Nguyen H."/>
        </authorList>
    </citation>
    <scope>NUCLEOTIDE SEQUENCE</scope>
    <source>
        <strain evidence="1">DAOM 180753</strain>
    </source>
</reference>
<organism evidence="1 2">
    <name type="scientific">Penicillium thymicola</name>
    <dbReference type="NCBI Taxonomy" id="293382"/>
    <lineage>
        <taxon>Eukaryota</taxon>
        <taxon>Fungi</taxon>
        <taxon>Dikarya</taxon>
        <taxon>Ascomycota</taxon>
        <taxon>Pezizomycotina</taxon>
        <taxon>Eurotiomycetes</taxon>
        <taxon>Eurotiomycetidae</taxon>
        <taxon>Eurotiales</taxon>
        <taxon>Aspergillaceae</taxon>
        <taxon>Penicillium</taxon>
    </lineage>
</organism>
<gene>
    <name evidence="1" type="ORF">VN97_g1443</name>
</gene>
<accession>A0AAI9XC27</accession>
<evidence type="ECO:0000313" key="1">
    <source>
        <dbReference type="EMBL" id="KAJ9491801.1"/>
    </source>
</evidence>
<dbReference type="EMBL" id="LACB01000024">
    <property type="protein sequence ID" value="KAJ9491801.1"/>
    <property type="molecule type" value="Genomic_DNA"/>
</dbReference>
<dbReference type="AlphaFoldDB" id="A0AAI9XC27"/>
<keyword evidence="2" id="KW-1185">Reference proteome</keyword>
<dbReference type="Proteomes" id="UP001227192">
    <property type="component" value="Unassembled WGS sequence"/>
</dbReference>
<sequence length="216" mass="24550">MQEGNQIPKQDRNRPLRRFTWADRYILASYLANETSNAVRLVEDNAYRCRLVNGVLHWSNLEMSTLVSQLCTSVGAHYQSFKDGQHMTNRYYRKSAALHESLLTDPSLTEEENDLNSGKSIDDFDVDLDLTDTANGPSVSDAELVRQHLPLLKLALQCLGDLAKDYSEYEKLNADLFLRFGNELKDFEGVDKWNLNDFGGGKASSNENMLELGFKF</sequence>